<evidence type="ECO:0000256" key="3">
    <source>
        <dbReference type="ARBA" id="ARBA00010476"/>
    </source>
</evidence>
<dbReference type="GO" id="GO:0005739">
    <property type="term" value="C:mitochondrion"/>
    <property type="evidence" value="ECO:0007669"/>
    <property type="project" value="UniProtKB-SubCell"/>
</dbReference>
<dbReference type="InterPro" id="IPR036386">
    <property type="entry name" value="HscB_C_sf"/>
</dbReference>
<dbReference type="Pfam" id="PF07743">
    <property type="entry name" value="HSCB_C"/>
    <property type="match status" value="1"/>
</dbReference>
<organism evidence="8 9">
    <name type="scientific">Salix udensis</name>
    <dbReference type="NCBI Taxonomy" id="889485"/>
    <lineage>
        <taxon>Eukaryota</taxon>
        <taxon>Viridiplantae</taxon>
        <taxon>Streptophyta</taxon>
        <taxon>Embryophyta</taxon>
        <taxon>Tracheophyta</taxon>
        <taxon>Spermatophyta</taxon>
        <taxon>Magnoliopsida</taxon>
        <taxon>eudicotyledons</taxon>
        <taxon>Gunneridae</taxon>
        <taxon>Pentapetalae</taxon>
        <taxon>rosids</taxon>
        <taxon>fabids</taxon>
        <taxon>Malpighiales</taxon>
        <taxon>Salicaceae</taxon>
        <taxon>Saliceae</taxon>
        <taxon>Salix</taxon>
    </lineage>
</organism>
<evidence type="ECO:0000256" key="5">
    <source>
        <dbReference type="ARBA" id="ARBA00023128"/>
    </source>
</evidence>
<dbReference type="GO" id="GO:0044571">
    <property type="term" value="P:[2Fe-2S] cluster assembly"/>
    <property type="evidence" value="ECO:0007669"/>
    <property type="project" value="InterPro"/>
</dbReference>
<proteinExistence type="inferred from homology"/>
<keyword evidence="4" id="KW-0963">Cytoplasm</keyword>
<name>A0AAD6JMF7_9ROSI</name>
<comment type="similarity">
    <text evidence="3">Belongs to the HscB family.</text>
</comment>
<sequence length="274" mass="31673">MLKAKKKLWSPLSKRLLQTRTLSSTICGFLQNQQQYLSNSQPHSPFPFSSYNNNKKLPRLHLQVGFPPTFSIFPGKVSAPPNLPRKSTSDAGTVMPSLKTHPFWEKKYEIEEDHNLQVKYQNWQKKLHPDLVHSKPEREREAIYILKLEGVNVNEEETVSEPELLAEIMEIREAVEEATDYQALKEIQSLMQEKLQDWSISFASALRGHKFEEAKNCIRRMTYYDRHVLLESTTLASNSLAYHLQQKFVGRILVVGLVETAKQMKKSEAKTYLA</sequence>
<protein>
    <recommendedName>
        <fullName evidence="7">Co-chaperone HscB C-terminal oligomerisation domain-containing protein</fullName>
    </recommendedName>
</protein>
<dbReference type="InterPro" id="IPR004640">
    <property type="entry name" value="HscB"/>
</dbReference>
<keyword evidence="9" id="KW-1185">Reference proteome</keyword>
<evidence type="ECO:0000259" key="7">
    <source>
        <dbReference type="Pfam" id="PF07743"/>
    </source>
</evidence>
<comment type="caution">
    <text evidence="8">The sequence shown here is derived from an EMBL/GenBank/DDBJ whole genome shotgun (WGS) entry which is preliminary data.</text>
</comment>
<dbReference type="GO" id="GO:0051259">
    <property type="term" value="P:protein complex oligomerization"/>
    <property type="evidence" value="ECO:0007669"/>
    <property type="project" value="InterPro"/>
</dbReference>
<keyword evidence="5" id="KW-0496">Mitochondrion</keyword>
<dbReference type="InterPro" id="IPR009073">
    <property type="entry name" value="HscB_oligo_C"/>
</dbReference>
<comment type="subcellular location">
    <subcellularLocation>
        <location evidence="2">Cytoplasm</location>
    </subcellularLocation>
    <subcellularLocation>
        <location evidence="1">Mitochondrion</location>
    </subcellularLocation>
</comment>
<reference evidence="8 9" key="1">
    <citation type="journal article" date="2023" name="Int. J. Mol. Sci.">
        <title>De Novo Assembly and Annotation of 11 Diverse Shrub Willow (Salix) Genomes Reveals Novel Gene Organization in Sex-Linked Regions.</title>
        <authorList>
            <person name="Hyden B."/>
            <person name="Feng K."/>
            <person name="Yates T.B."/>
            <person name="Jawdy S."/>
            <person name="Cereghino C."/>
            <person name="Smart L.B."/>
            <person name="Muchero W."/>
        </authorList>
    </citation>
    <scope>NUCLEOTIDE SEQUENCE [LARGE SCALE GENOMIC DNA]</scope>
    <source>
        <tissue evidence="8">Shoot tip</tissue>
    </source>
</reference>
<evidence type="ECO:0000256" key="1">
    <source>
        <dbReference type="ARBA" id="ARBA00004173"/>
    </source>
</evidence>
<dbReference type="GO" id="GO:0051087">
    <property type="term" value="F:protein-folding chaperone binding"/>
    <property type="evidence" value="ECO:0007669"/>
    <property type="project" value="InterPro"/>
</dbReference>
<dbReference type="PANTHER" id="PTHR14021:SF15">
    <property type="entry name" value="IRON-SULFUR CLUSTER CO-CHAPERONE PROTEIN HSCB"/>
    <property type="match status" value="1"/>
</dbReference>
<dbReference type="SUPFAM" id="SSF47144">
    <property type="entry name" value="HSC20 (HSCB), C-terminal oligomerisation domain"/>
    <property type="match status" value="1"/>
</dbReference>
<feature type="domain" description="Co-chaperone HscB C-terminal oligomerisation" evidence="7">
    <location>
        <begin position="161"/>
        <end position="226"/>
    </location>
</feature>
<keyword evidence="6" id="KW-0143">Chaperone</keyword>
<dbReference type="GO" id="GO:0001671">
    <property type="term" value="F:ATPase activator activity"/>
    <property type="evidence" value="ECO:0007669"/>
    <property type="project" value="InterPro"/>
</dbReference>
<dbReference type="Gene3D" id="1.20.1280.20">
    <property type="entry name" value="HscB, C-terminal domain"/>
    <property type="match status" value="1"/>
</dbReference>
<evidence type="ECO:0000313" key="9">
    <source>
        <dbReference type="Proteomes" id="UP001162972"/>
    </source>
</evidence>
<dbReference type="EMBL" id="JAPFFJ010000016">
    <property type="protein sequence ID" value="KAJ6406789.1"/>
    <property type="molecule type" value="Genomic_DNA"/>
</dbReference>
<evidence type="ECO:0000256" key="4">
    <source>
        <dbReference type="ARBA" id="ARBA00022490"/>
    </source>
</evidence>
<dbReference type="PANTHER" id="PTHR14021">
    <property type="entry name" value="IRON-SULFUR CLUSTER CO-CHAPERONE PROTEIN HSCB"/>
    <property type="match status" value="1"/>
</dbReference>
<dbReference type="FunFam" id="1.20.1280.20:FF:000002">
    <property type="entry name" value="HscB mitochondrial iron-sulfur cluster co-chaperone"/>
    <property type="match status" value="1"/>
</dbReference>
<dbReference type="Proteomes" id="UP001162972">
    <property type="component" value="Chromosome 6"/>
</dbReference>
<accession>A0AAD6JMF7</accession>
<dbReference type="AlphaFoldDB" id="A0AAD6JMF7"/>
<evidence type="ECO:0000313" key="8">
    <source>
        <dbReference type="EMBL" id="KAJ6406789.1"/>
    </source>
</evidence>
<evidence type="ECO:0000256" key="6">
    <source>
        <dbReference type="ARBA" id="ARBA00023186"/>
    </source>
</evidence>
<gene>
    <name evidence="8" type="ORF">OIU84_010328</name>
</gene>
<evidence type="ECO:0000256" key="2">
    <source>
        <dbReference type="ARBA" id="ARBA00004496"/>
    </source>
</evidence>